<evidence type="ECO:0000313" key="2">
    <source>
        <dbReference type="EMBL" id="MPC61536.1"/>
    </source>
</evidence>
<evidence type="ECO:0000256" key="1">
    <source>
        <dbReference type="SAM" id="MobiDB-lite"/>
    </source>
</evidence>
<feature type="region of interest" description="Disordered" evidence="1">
    <location>
        <begin position="1"/>
        <end position="74"/>
    </location>
</feature>
<dbReference type="AlphaFoldDB" id="A0A5B7GV92"/>
<comment type="caution">
    <text evidence="2">The sequence shown here is derived from an EMBL/GenBank/DDBJ whole genome shotgun (WGS) entry which is preliminary data.</text>
</comment>
<proteinExistence type="predicted"/>
<reference evidence="2 3" key="1">
    <citation type="submission" date="2019-05" db="EMBL/GenBank/DDBJ databases">
        <title>Another draft genome of Portunus trituberculatus and its Hox gene families provides insights of decapod evolution.</title>
        <authorList>
            <person name="Jeong J.-H."/>
            <person name="Song I."/>
            <person name="Kim S."/>
            <person name="Choi T."/>
            <person name="Kim D."/>
            <person name="Ryu S."/>
            <person name="Kim W."/>
        </authorList>
    </citation>
    <scope>NUCLEOTIDE SEQUENCE [LARGE SCALE GENOMIC DNA]</scope>
    <source>
        <tissue evidence="2">Muscle</tissue>
    </source>
</reference>
<keyword evidence="3" id="KW-1185">Reference proteome</keyword>
<dbReference type="EMBL" id="VSRR010018628">
    <property type="protein sequence ID" value="MPC61536.1"/>
    <property type="molecule type" value="Genomic_DNA"/>
</dbReference>
<dbReference type="Proteomes" id="UP000324222">
    <property type="component" value="Unassembled WGS sequence"/>
</dbReference>
<organism evidence="2 3">
    <name type="scientific">Portunus trituberculatus</name>
    <name type="common">Swimming crab</name>
    <name type="synonym">Neptunus trituberculatus</name>
    <dbReference type="NCBI Taxonomy" id="210409"/>
    <lineage>
        <taxon>Eukaryota</taxon>
        <taxon>Metazoa</taxon>
        <taxon>Ecdysozoa</taxon>
        <taxon>Arthropoda</taxon>
        <taxon>Crustacea</taxon>
        <taxon>Multicrustacea</taxon>
        <taxon>Malacostraca</taxon>
        <taxon>Eumalacostraca</taxon>
        <taxon>Eucarida</taxon>
        <taxon>Decapoda</taxon>
        <taxon>Pleocyemata</taxon>
        <taxon>Brachyura</taxon>
        <taxon>Eubrachyura</taxon>
        <taxon>Portunoidea</taxon>
        <taxon>Portunidae</taxon>
        <taxon>Portuninae</taxon>
        <taxon>Portunus</taxon>
    </lineage>
</organism>
<gene>
    <name evidence="2" type="ORF">E2C01_055609</name>
</gene>
<name>A0A5B7GV92_PORTR</name>
<protein>
    <submittedName>
        <fullName evidence="2">Uncharacterized protein</fullName>
    </submittedName>
</protein>
<accession>A0A5B7GV92</accession>
<sequence>MPGEPVKMGTLWPQHPELPRRTAAPTRQLRHSPITGLPTTALMFPASHHSPNKMPKKPVNCPPTIAFHRQAGMR</sequence>
<evidence type="ECO:0000313" key="3">
    <source>
        <dbReference type="Proteomes" id="UP000324222"/>
    </source>
</evidence>